<organism evidence="2 3">
    <name type="scientific">Fructobacillus cardui</name>
    <dbReference type="NCBI Taxonomy" id="2893170"/>
    <lineage>
        <taxon>Bacteria</taxon>
        <taxon>Bacillati</taxon>
        <taxon>Bacillota</taxon>
        <taxon>Bacilli</taxon>
        <taxon>Lactobacillales</taxon>
        <taxon>Lactobacillaceae</taxon>
        <taxon>Fructobacillus</taxon>
    </lineage>
</organism>
<evidence type="ECO:0000256" key="1">
    <source>
        <dbReference type="SAM" id="Phobius"/>
    </source>
</evidence>
<protein>
    <submittedName>
        <fullName evidence="2">Uncharacterized protein</fullName>
    </submittedName>
</protein>
<keyword evidence="1" id="KW-0472">Membrane</keyword>
<dbReference type="EMBL" id="CAUZLY010000003">
    <property type="protein sequence ID" value="CAK1233496.1"/>
    <property type="molecule type" value="Genomic_DNA"/>
</dbReference>
<keyword evidence="1" id="KW-0812">Transmembrane</keyword>
<sequence length="142" mass="16147">MALLLLVVYFFKLKIIIPFNVIFSGSITAISFSFAMMAAIKLIVTEPMLNFYAHDDYEHSNRKVNKIYVFFSPFLVSLISWGVVSLISLIALSVNINYSGKRIMDYVAVIFLSLVIYSIFNVIQLMCTILRLAIQKAFKGIE</sequence>
<accession>A0ABM9MQT9</accession>
<evidence type="ECO:0000313" key="3">
    <source>
        <dbReference type="Proteomes" id="UP001314200"/>
    </source>
</evidence>
<gene>
    <name evidence="2" type="ORF">R82641_BJNNKPBH_00414</name>
</gene>
<keyword evidence="3" id="KW-1185">Reference proteome</keyword>
<dbReference type="Proteomes" id="UP001314200">
    <property type="component" value="Unassembled WGS sequence"/>
</dbReference>
<comment type="caution">
    <text evidence="2">The sequence shown here is derived from an EMBL/GenBank/DDBJ whole genome shotgun (WGS) entry which is preliminary data.</text>
</comment>
<evidence type="ECO:0000313" key="2">
    <source>
        <dbReference type="EMBL" id="CAK1233496.1"/>
    </source>
</evidence>
<keyword evidence="1" id="KW-1133">Transmembrane helix</keyword>
<proteinExistence type="predicted"/>
<name>A0ABM9MQT9_9LACO</name>
<feature type="transmembrane region" description="Helical" evidence="1">
    <location>
        <begin position="67"/>
        <end position="94"/>
    </location>
</feature>
<feature type="transmembrane region" description="Helical" evidence="1">
    <location>
        <begin position="15"/>
        <end position="40"/>
    </location>
</feature>
<feature type="transmembrane region" description="Helical" evidence="1">
    <location>
        <begin position="106"/>
        <end position="134"/>
    </location>
</feature>
<reference evidence="2 3" key="1">
    <citation type="submission" date="2023-10" db="EMBL/GenBank/DDBJ databases">
        <authorList>
            <person name="Botero Cardona J."/>
        </authorList>
    </citation>
    <scope>NUCLEOTIDE SEQUENCE [LARGE SCALE GENOMIC DNA]</scope>
    <source>
        <strain evidence="2 3">R-82641</strain>
    </source>
</reference>